<organism evidence="12 13">
    <name type="scientific">Bacteroides faecis</name>
    <dbReference type="NCBI Taxonomy" id="674529"/>
    <lineage>
        <taxon>Bacteria</taxon>
        <taxon>Pseudomonadati</taxon>
        <taxon>Bacteroidota</taxon>
        <taxon>Bacteroidia</taxon>
        <taxon>Bacteroidales</taxon>
        <taxon>Bacteroidaceae</taxon>
        <taxon>Bacteroides</taxon>
    </lineage>
</organism>
<dbReference type="GO" id="GO:0098797">
    <property type="term" value="C:plasma membrane protein complex"/>
    <property type="evidence" value="ECO:0007669"/>
    <property type="project" value="TreeGrafter"/>
</dbReference>
<dbReference type="Pfam" id="PF03544">
    <property type="entry name" value="TonB_C"/>
    <property type="match status" value="1"/>
</dbReference>
<keyword evidence="7" id="KW-0653">Protein transport</keyword>
<dbReference type="Gene3D" id="3.30.1150.10">
    <property type="match status" value="1"/>
</dbReference>
<keyword evidence="6" id="KW-0812">Transmembrane</keyword>
<dbReference type="Pfam" id="PF14869">
    <property type="entry name" value="DUF4488"/>
    <property type="match status" value="1"/>
</dbReference>
<evidence type="ECO:0000256" key="3">
    <source>
        <dbReference type="ARBA" id="ARBA00022448"/>
    </source>
</evidence>
<reference evidence="12" key="1">
    <citation type="submission" date="2022-08" db="EMBL/GenBank/DDBJ databases">
        <title>Genome Sequencing of Bacteroides fragilis Group Isolates with Nanopore Technology.</title>
        <authorList>
            <person name="Tisza M.J."/>
            <person name="Smith D."/>
            <person name="Dekker J.P."/>
        </authorList>
    </citation>
    <scope>NUCLEOTIDE SEQUENCE</scope>
    <source>
        <strain evidence="12">BFG-351</strain>
    </source>
</reference>
<keyword evidence="3" id="KW-0813">Transport</keyword>
<accession>A0AAW5NTI2</accession>
<comment type="subcellular location">
    <subcellularLocation>
        <location evidence="1">Cell inner membrane</location>
        <topology evidence="1">Single-pass membrane protein</topology>
        <orientation evidence="1">Periplasmic side</orientation>
    </subcellularLocation>
</comment>
<evidence type="ECO:0000256" key="5">
    <source>
        <dbReference type="ARBA" id="ARBA00022519"/>
    </source>
</evidence>
<dbReference type="EMBL" id="JANUTS010000001">
    <property type="protein sequence ID" value="MCS2791691.1"/>
    <property type="molecule type" value="Genomic_DNA"/>
</dbReference>
<dbReference type="Gene3D" id="2.40.128.490">
    <property type="entry name" value="Uncharacterised protein PF14869, DUF4488"/>
    <property type="match status" value="1"/>
</dbReference>
<evidence type="ECO:0000256" key="1">
    <source>
        <dbReference type="ARBA" id="ARBA00004383"/>
    </source>
</evidence>
<keyword evidence="9" id="KW-0472">Membrane</keyword>
<protein>
    <submittedName>
        <fullName evidence="12">TonB family protein</fullName>
    </submittedName>
</protein>
<dbReference type="FunFam" id="3.30.1150.10:FF:000002">
    <property type="entry name" value="Energy transducer TonB"/>
    <property type="match status" value="1"/>
</dbReference>
<gene>
    <name evidence="12" type="ORF">NXW97_06650</name>
</gene>
<dbReference type="InterPro" id="IPR006260">
    <property type="entry name" value="TonB/TolA_C"/>
</dbReference>
<sequence>MNTKLFGLFLVLLVCLPSFAQQKPVEKVDSDGVYLMPDQLPEFPGGIQAMMKFLSTNIKYPVEAQKKGISGRVIVQFVIMEDGTLDQAKVIRGVDPLLDEEALRVVKSMPKWKPGMDRGEAVKVRFTAPIMFNLSRKDTPRPNFPELVVPLGQEVENRSLQGVWQSCSVQPGEHGYKILLFPVLKIVSADQTFMNIMTAGMDGKSNAVIYCQGEYSLPSDNTYVEMVDRSLDPTFTQGTKNEISVERLHDNLIKLSFTVPGQERRWTEYWFRVPSPNVRILAD</sequence>
<evidence type="ECO:0000259" key="11">
    <source>
        <dbReference type="PROSITE" id="PS52015"/>
    </source>
</evidence>
<evidence type="ECO:0000256" key="7">
    <source>
        <dbReference type="ARBA" id="ARBA00022927"/>
    </source>
</evidence>
<feature type="domain" description="TonB C-terminal" evidence="11">
    <location>
        <begin position="45"/>
        <end position="141"/>
    </location>
</feature>
<evidence type="ECO:0000313" key="13">
    <source>
        <dbReference type="Proteomes" id="UP001204548"/>
    </source>
</evidence>
<evidence type="ECO:0000256" key="2">
    <source>
        <dbReference type="ARBA" id="ARBA00006555"/>
    </source>
</evidence>
<keyword evidence="10" id="KW-0732">Signal</keyword>
<evidence type="ECO:0000256" key="6">
    <source>
        <dbReference type="ARBA" id="ARBA00022692"/>
    </source>
</evidence>
<keyword evidence="8" id="KW-1133">Transmembrane helix</keyword>
<name>A0AAW5NTI2_9BACE</name>
<dbReference type="PANTHER" id="PTHR33446:SF2">
    <property type="entry name" value="PROTEIN TONB"/>
    <property type="match status" value="1"/>
</dbReference>
<dbReference type="AlphaFoldDB" id="A0AAW5NTI2"/>
<dbReference type="RefSeq" id="WP_010536334.1">
    <property type="nucleotide sequence ID" value="NZ_CABMFH010000003.1"/>
</dbReference>
<feature type="signal peptide" evidence="10">
    <location>
        <begin position="1"/>
        <end position="20"/>
    </location>
</feature>
<evidence type="ECO:0000313" key="12">
    <source>
        <dbReference type="EMBL" id="MCS2791691.1"/>
    </source>
</evidence>
<evidence type="ECO:0000256" key="8">
    <source>
        <dbReference type="ARBA" id="ARBA00022989"/>
    </source>
</evidence>
<feature type="chain" id="PRO_5043801012" evidence="10">
    <location>
        <begin position="21"/>
        <end position="283"/>
    </location>
</feature>
<dbReference type="PROSITE" id="PS52015">
    <property type="entry name" value="TONB_CTD"/>
    <property type="match status" value="1"/>
</dbReference>
<dbReference type="GO" id="GO:0055085">
    <property type="term" value="P:transmembrane transport"/>
    <property type="evidence" value="ECO:0007669"/>
    <property type="project" value="InterPro"/>
</dbReference>
<comment type="caution">
    <text evidence="12">The sequence shown here is derived from an EMBL/GenBank/DDBJ whole genome shotgun (WGS) entry which is preliminary data.</text>
</comment>
<evidence type="ECO:0000256" key="4">
    <source>
        <dbReference type="ARBA" id="ARBA00022475"/>
    </source>
</evidence>
<proteinExistence type="inferred from homology"/>
<dbReference type="GO" id="GO:0031992">
    <property type="term" value="F:energy transducer activity"/>
    <property type="evidence" value="ECO:0007669"/>
    <property type="project" value="TreeGrafter"/>
</dbReference>
<evidence type="ECO:0000256" key="9">
    <source>
        <dbReference type="ARBA" id="ARBA00023136"/>
    </source>
</evidence>
<keyword evidence="5" id="KW-0997">Cell inner membrane</keyword>
<evidence type="ECO:0000256" key="10">
    <source>
        <dbReference type="SAM" id="SignalP"/>
    </source>
</evidence>
<dbReference type="GO" id="GO:0015031">
    <property type="term" value="P:protein transport"/>
    <property type="evidence" value="ECO:0007669"/>
    <property type="project" value="UniProtKB-KW"/>
</dbReference>
<dbReference type="InterPro" id="IPR027991">
    <property type="entry name" value="DUF4488"/>
</dbReference>
<dbReference type="NCBIfam" id="TIGR01352">
    <property type="entry name" value="tonB_Cterm"/>
    <property type="match status" value="1"/>
</dbReference>
<dbReference type="PANTHER" id="PTHR33446">
    <property type="entry name" value="PROTEIN TONB-RELATED"/>
    <property type="match status" value="1"/>
</dbReference>
<comment type="similarity">
    <text evidence="2">Belongs to the TonB family.</text>
</comment>
<dbReference type="InterPro" id="IPR037682">
    <property type="entry name" value="TonB_C"/>
</dbReference>
<keyword evidence="4" id="KW-1003">Cell membrane</keyword>
<dbReference type="SUPFAM" id="SSF74653">
    <property type="entry name" value="TolA/TonB C-terminal domain"/>
    <property type="match status" value="1"/>
</dbReference>
<dbReference type="InterPro" id="IPR051045">
    <property type="entry name" value="TonB-dependent_transducer"/>
</dbReference>
<dbReference type="Proteomes" id="UP001204548">
    <property type="component" value="Unassembled WGS sequence"/>
</dbReference>